<dbReference type="SUPFAM" id="SSF48264">
    <property type="entry name" value="Cytochrome P450"/>
    <property type="match status" value="1"/>
</dbReference>
<dbReference type="KEGG" id="cbot:ATE48_15715"/>
<dbReference type="PRINTS" id="PR00385">
    <property type="entry name" value="P450"/>
</dbReference>
<keyword evidence="4 8" id="KW-0560">Oxidoreductase</keyword>
<dbReference type="InterPro" id="IPR036396">
    <property type="entry name" value="Cyt_P450_sf"/>
</dbReference>
<keyword evidence="6 8" id="KW-0503">Monooxygenase</keyword>
<dbReference type="InParanoid" id="A0A1B1AL63"/>
<dbReference type="GO" id="GO:0020037">
    <property type="term" value="F:heme binding"/>
    <property type="evidence" value="ECO:0007669"/>
    <property type="project" value="InterPro"/>
</dbReference>
<sequence>MHAAKIPDDIARLLVSPHAYATDELHEAYTWLRANNPLGVAEVEGYDPFWVVTKHADILEISRNNARFPSAVRGTTLMSHSGEARARAITGTPHLVRSLVQMDEPDHMKYRLLTQAWFMPANVKKREDDVRTLAKQAVESFVALPGQCDFVKDVALHYPLRVVMNILGVPEEDFGRMLRLTQELFGASDPDTERFKAALSDEQFAQLLVGVVQDFTDYFETITADRRANPRDDLATLLANAEIDGAPLPPFERTGYYTIIATAGHDTTSSSTAGVMWALATQPGLFDRVKADPSLIPALIEEAIRWTTPVKTFMRSTAEATELRGRQMQQNDWMMLCYASGNRDEEVFPNAQTFDIGRTPNRQLAFGNGAHLCLGQHLARLEMRILFEELLPRLKSVGLDGEPRYSQSFFVSGLKTLPIKFELA</sequence>
<proteinExistence type="inferred from homology"/>
<dbReference type="Pfam" id="PF00067">
    <property type="entry name" value="p450"/>
    <property type="match status" value="1"/>
</dbReference>
<evidence type="ECO:0000256" key="7">
    <source>
        <dbReference type="ARBA" id="ARBA00043906"/>
    </source>
</evidence>
<dbReference type="GO" id="GO:0008395">
    <property type="term" value="F:steroid hydroxylase activity"/>
    <property type="evidence" value="ECO:0007669"/>
    <property type="project" value="TreeGrafter"/>
</dbReference>
<reference evidence="9 10" key="1">
    <citation type="submission" date="2015-11" db="EMBL/GenBank/DDBJ databases">
        <title>Whole-Genome Sequence of Candidatus Oderbacter manganicum from the National Park Lower Oder Valley, Germany.</title>
        <authorList>
            <person name="Braun B."/>
            <person name="Liere K."/>
            <person name="Szewzyk U."/>
        </authorList>
    </citation>
    <scope>NUCLEOTIDE SEQUENCE [LARGE SCALE GENOMIC DNA]</scope>
    <source>
        <strain evidence="9 10">OTSz_A_272</strain>
    </source>
</reference>
<accession>A0A1B1AL63</accession>
<dbReference type="OrthoDB" id="9801155at2"/>
<dbReference type="RefSeq" id="WP_066773109.1">
    <property type="nucleotide sequence ID" value="NZ_CP013244.1"/>
</dbReference>
<evidence type="ECO:0000313" key="10">
    <source>
        <dbReference type="Proteomes" id="UP000092498"/>
    </source>
</evidence>
<dbReference type="GO" id="GO:0036199">
    <property type="term" value="F:cholest-4-en-3-one 26-monooxygenase activity"/>
    <property type="evidence" value="ECO:0007669"/>
    <property type="project" value="TreeGrafter"/>
</dbReference>
<dbReference type="InterPro" id="IPR017972">
    <property type="entry name" value="Cyt_P450_CS"/>
</dbReference>
<evidence type="ECO:0000313" key="9">
    <source>
        <dbReference type="EMBL" id="ANP47261.1"/>
    </source>
</evidence>
<dbReference type="FunFam" id="1.10.630.10:FF:000018">
    <property type="entry name" value="Cytochrome P450 monooxygenase"/>
    <property type="match status" value="1"/>
</dbReference>
<dbReference type="PRINTS" id="PR00359">
    <property type="entry name" value="BP450"/>
</dbReference>
<evidence type="ECO:0000256" key="8">
    <source>
        <dbReference type="RuleBase" id="RU000461"/>
    </source>
</evidence>
<evidence type="ECO:0000256" key="4">
    <source>
        <dbReference type="ARBA" id="ARBA00023002"/>
    </source>
</evidence>
<evidence type="ECO:0000256" key="6">
    <source>
        <dbReference type="ARBA" id="ARBA00023033"/>
    </source>
</evidence>
<evidence type="ECO:0000256" key="1">
    <source>
        <dbReference type="ARBA" id="ARBA00010617"/>
    </source>
</evidence>
<dbReference type="PANTHER" id="PTHR46696">
    <property type="entry name" value="P450, PUTATIVE (EUROFUNG)-RELATED"/>
    <property type="match status" value="1"/>
</dbReference>
<evidence type="ECO:0000256" key="3">
    <source>
        <dbReference type="ARBA" id="ARBA00022723"/>
    </source>
</evidence>
<protein>
    <submittedName>
        <fullName evidence="9">Cytochrome</fullName>
    </submittedName>
</protein>
<comment type="function">
    <text evidence="7">Cytochromes P450 are a group of heme-thiolate monooxygenases. They oxidize a variety of structurally unrelated compounds, including steroids, fatty acids, and xenobiotics.</text>
</comment>
<evidence type="ECO:0000256" key="2">
    <source>
        <dbReference type="ARBA" id="ARBA00022617"/>
    </source>
</evidence>
<keyword evidence="3 8" id="KW-0479">Metal-binding</keyword>
<name>A0A1B1AL63_9PROT</name>
<dbReference type="PANTHER" id="PTHR46696:SF4">
    <property type="entry name" value="BIOTIN BIOSYNTHESIS CYTOCHROME P450"/>
    <property type="match status" value="1"/>
</dbReference>
<comment type="similarity">
    <text evidence="1 8">Belongs to the cytochrome P450 family.</text>
</comment>
<dbReference type="Gene3D" id="1.10.630.10">
    <property type="entry name" value="Cytochrome P450"/>
    <property type="match status" value="1"/>
</dbReference>
<keyword evidence="10" id="KW-1185">Reference proteome</keyword>
<gene>
    <name evidence="9" type="ORF">ATE48_15715</name>
</gene>
<organism evidence="9 10">
    <name type="scientific">Candidatus Viadribacter manganicus</name>
    <dbReference type="NCBI Taxonomy" id="1759059"/>
    <lineage>
        <taxon>Bacteria</taxon>
        <taxon>Pseudomonadati</taxon>
        <taxon>Pseudomonadota</taxon>
        <taxon>Alphaproteobacteria</taxon>
        <taxon>Hyphomonadales</taxon>
        <taxon>Hyphomonadaceae</taxon>
        <taxon>Candidatus Viadribacter</taxon>
    </lineage>
</organism>
<dbReference type="STRING" id="1759059.ATE48_15715"/>
<dbReference type="InterPro" id="IPR001128">
    <property type="entry name" value="Cyt_P450"/>
</dbReference>
<keyword evidence="2 8" id="KW-0349">Heme</keyword>
<dbReference type="GO" id="GO:0005506">
    <property type="term" value="F:iron ion binding"/>
    <property type="evidence" value="ECO:0007669"/>
    <property type="project" value="InterPro"/>
</dbReference>
<dbReference type="Proteomes" id="UP000092498">
    <property type="component" value="Chromosome"/>
</dbReference>
<evidence type="ECO:0000256" key="5">
    <source>
        <dbReference type="ARBA" id="ARBA00023004"/>
    </source>
</evidence>
<dbReference type="PROSITE" id="PS00086">
    <property type="entry name" value="CYTOCHROME_P450"/>
    <property type="match status" value="1"/>
</dbReference>
<keyword evidence="5 8" id="KW-0408">Iron</keyword>
<dbReference type="AlphaFoldDB" id="A0A1B1AL63"/>
<dbReference type="EMBL" id="CP013244">
    <property type="protein sequence ID" value="ANP47261.1"/>
    <property type="molecule type" value="Genomic_DNA"/>
</dbReference>
<dbReference type="GO" id="GO:0006707">
    <property type="term" value="P:cholesterol catabolic process"/>
    <property type="evidence" value="ECO:0007669"/>
    <property type="project" value="TreeGrafter"/>
</dbReference>
<dbReference type="InterPro" id="IPR002397">
    <property type="entry name" value="Cyt_P450_B"/>
</dbReference>
<dbReference type="CDD" id="cd11033">
    <property type="entry name" value="CYP142-like"/>
    <property type="match status" value="1"/>
</dbReference>